<keyword evidence="2" id="KW-1185">Reference proteome</keyword>
<evidence type="ECO:0000313" key="2">
    <source>
        <dbReference type="Proteomes" id="UP000557509"/>
    </source>
</evidence>
<accession>A0A7J6KCI2</accession>
<reference evidence="1 2" key="1">
    <citation type="submission" date="2020-03" db="EMBL/GenBank/DDBJ databases">
        <title>Genome sequence of Toxoplasma gondii RH-88 strain.</title>
        <authorList>
            <person name="Lorenzi H.A."/>
            <person name="Venepally P."/>
            <person name="Rozenberg A."/>
            <person name="Sibley D."/>
        </authorList>
    </citation>
    <scope>NUCLEOTIDE SEQUENCE [LARGE SCALE GENOMIC DNA]</scope>
    <source>
        <strain evidence="1 2">RH-88</strain>
    </source>
</reference>
<protein>
    <submittedName>
        <fullName evidence="1">Uncharacterized protein</fullName>
    </submittedName>
</protein>
<comment type="caution">
    <text evidence="1">The sequence shown here is derived from an EMBL/GenBank/DDBJ whole genome shotgun (WGS) entry which is preliminary data.</text>
</comment>
<sequence>MYLLKRLVKTNAATATSPETGPPASAPNLAALRGLTQRLTKCSKPKTSIPAEDRQLPVQRTCISEPFLVWRPTIVGDSAQTPVAALVRSVAVHKASYVSVILCETDEGVVKTPLSVCE</sequence>
<proteinExistence type="predicted"/>
<dbReference type="Proteomes" id="UP000557509">
    <property type="component" value="Unassembled WGS sequence"/>
</dbReference>
<dbReference type="AlphaFoldDB" id="A0A7J6KCI2"/>
<organism evidence="1 2">
    <name type="scientific">Toxoplasma gondii</name>
    <dbReference type="NCBI Taxonomy" id="5811"/>
    <lineage>
        <taxon>Eukaryota</taxon>
        <taxon>Sar</taxon>
        <taxon>Alveolata</taxon>
        <taxon>Apicomplexa</taxon>
        <taxon>Conoidasida</taxon>
        <taxon>Coccidia</taxon>
        <taxon>Eucoccidiorida</taxon>
        <taxon>Eimeriorina</taxon>
        <taxon>Sarcocystidae</taxon>
        <taxon>Toxoplasma</taxon>
    </lineage>
</organism>
<name>A0A7J6KCI2_TOXGO</name>
<gene>
    <name evidence="1" type="ORF">TGRH88_009500</name>
</gene>
<dbReference type="EMBL" id="JAAUHK010000189">
    <property type="protein sequence ID" value="KAF4645133.1"/>
    <property type="molecule type" value="Genomic_DNA"/>
</dbReference>
<evidence type="ECO:0000313" key="1">
    <source>
        <dbReference type="EMBL" id="KAF4645133.1"/>
    </source>
</evidence>